<name>A0A2G5EAB3_AQUCA</name>
<dbReference type="InterPro" id="IPR045867">
    <property type="entry name" value="DNA-dir_RpoC_beta_prime"/>
</dbReference>
<keyword evidence="11" id="KW-1185">Reference proteome</keyword>
<feature type="compositionally biased region" description="Polar residues" evidence="8">
    <location>
        <begin position="1549"/>
        <end position="1561"/>
    </location>
</feature>
<organism evidence="10 11">
    <name type="scientific">Aquilegia coerulea</name>
    <name type="common">Rocky mountain columbine</name>
    <dbReference type="NCBI Taxonomy" id="218851"/>
    <lineage>
        <taxon>Eukaryota</taxon>
        <taxon>Viridiplantae</taxon>
        <taxon>Streptophyta</taxon>
        <taxon>Embryophyta</taxon>
        <taxon>Tracheophyta</taxon>
        <taxon>Spermatophyta</taxon>
        <taxon>Magnoliopsida</taxon>
        <taxon>Ranunculales</taxon>
        <taxon>Ranunculaceae</taxon>
        <taxon>Thalictroideae</taxon>
        <taxon>Aquilegia</taxon>
    </lineage>
</organism>
<dbReference type="PANTHER" id="PTHR19376:SF51">
    <property type="entry name" value="DNA-DIRECTED RNA POLYMERASE V SUBUNIT 1"/>
    <property type="match status" value="1"/>
</dbReference>
<dbReference type="SMART" id="SM00663">
    <property type="entry name" value="RPOLA_N"/>
    <property type="match status" value="1"/>
</dbReference>
<feature type="compositionally biased region" description="Polar residues" evidence="8">
    <location>
        <begin position="1604"/>
        <end position="1629"/>
    </location>
</feature>
<evidence type="ECO:0000256" key="8">
    <source>
        <dbReference type="SAM" id="MobiDB-lite"/>
    </source>
</evidence>
<evidence type="ECO:0000256" key="3">
    <source>
        <dbReference type="ARBA" id="ARBA00022695"/>
    </source>
</evidence>
<dbReference type="Gene3D" id="1.10.274.100">
    <property type="entry name" value="RNA polymerase Rpb1, domain 3"/>
    <property type="match status" value="1"/>
</dbReference>
<feature type="compositionally biased region" description="Basic and acidic residues" evidence="8">
    <location>
        <begin position="1664"/>
        <end position="1673"/>
    </location>
</feature>
<dbReference type="InParanoid" id="A0A2G5EAB3"/>
<comment type="catalytic activity">
    <reaction evidence="6 7">
        <text>RNA(n) + a ribonucleoside 5'-triphosphate = RNA(n+1) + diphosphate</text>
        <dbReference type="Rhea" id="RHEA:21248"/>
        <dbReference type="Rhea" id="RHEA-COMP:14527"/>
        <dbReference type="Rhea" id="RHEA-COMP:17342"/>
        <dbReference type="ChEBI" id="CHEBI:33019"/>
        <dbReference type="ChEBI" id="CHEBI:61557"/>
        <dbReference type="ChEBI" id="CHEBI:140395"/>
        <dbReference type="EC" id="2.7.7.6"/>
    </reaction>
</comment>
<dbReference type="OrthoDB" id="1926397at2759"/>
<dbReference type="InterPro" id="IPR042102">
    <property type="entry name" value="RNA_pol_Rpb1_3_sf"/>
</dbReference>
<evidence type="ECO:0000256" key="7">
    <source>
        <dbReference type="RuleBase" id="RU004279"/>
    </source>
</evidence>
<feature type="domain" description="RNA polymerase N-terminal" evidence="9">
    <location>
        <begin position="207"/>
        <end position="506"/>
    </location>
</feature>
<dbReference type="GO" id="GO:0006351">
    <property type="term" value="P:DNA-templated transcription"/>
    <property type="evidence" value="ECO:0007669"/>
    <property type="project" value="InterPro"/>
</dbReference>
<dbReference type="Pfam" id="PF00623">
    <property type="entry name" value="RNA_pol_Rpb1_2"/>
    <property type="match status" value="1"/>
</dbReference>
<evidence type="ECO:0000259" key="9">
    <source>
        <dbReference type="SMART" id="SM00663"/>
    </source>
</evidence>
<dbReference type="Pfam" id="PF04998">
    <property type="entry name" value="RNA_pol_Rpb1_5"/>
    <property type="match status" value="1"/>
</dbReference>
<dbReference type="Pfam" id="PF11523">
    <property type="entry name" value="DUF3223"/>
    <property type="match status" value="2"/>
</dbReference>
<evidence type="ECO:0000256" key="6">
    <source>
        <dbReference type="ARBA" id="ARBA00048552"/>
    </source>
</evidence>
<dbReference type="Gene3D" id="4.10.860.120">
    <property type="entry name" value="RNA polymerase II, clamp domain"/>
    <property type="match status" value="1"/>
</dbReference>
<dbReference type="Pfam" id="PF04983">
    <property type="entry name" value="RNA_pol_Rpb1_3"/>
    <property type="match status" value="1"/>
</dbReference>
<dbReference type="GO" id="GO:0003677">
    <property type="term" value="F:DNA binding"/>
    <property type="evidence" value="ECO:0007669"/>
    <property type="project" value="InterPro"/>
</dbReference>
<dbReference type="InterPro" id="IPR006592">
    <property type="entry name" value="RNA_pol_N"/>
</dbReference>
<keyword evidence="4" id="KW-0862">Zinc</keyword>
<keyword evidence="1 7" id="KW-0240">DNA-directed RNA polymerase</keyword>
<dbReference type="PANTHER" id="PTHR19376">
    <property type="entry name" value="DNA-DIRECTED RNA POLYMERASE"/>
    <property type="match status" value="1"/>
</dbReference>
<dbReference type="Proteomes" id="UP000230069">
    <property type="component" value="Unassembled WGS sequence"/>
</dbReference>
<keyword evidence="3 7" id="KW-0548">Nucleotidyltransferase</keyword>
<dbReference type="InterPro" id="IPR007081">
    <property type="entry name" value="RNA_pol_Rpb1_5"/>
</dbReference>
<dbReference type="EC" id="2.7.7.6" evidence="7"/>
<dbReference type="Pfam" id="PF04997">
    <property type="entry name" value="RNA_pol_Rpb1_1"/>
    <property type="match status" value="1"/>
</dbReference>
<feature type="compositionally biased region" description="Basic and acidic residues" evidence="8">
    <location>
        <begin position="1565"/>
        <end position="1590"/>
    </location>
</feature>
<dbReference type="InterPro" id="IPR044893">
    <property type="entry name" value="RNA_pol_Rpb1_clamp_domain"/>
</dbReference>
<dbReference type="GO" id="GO:0003899">
    <property type="term" value="F:DNA-directed RNA polymerase activity"/>
    <property type="evidence" value="ECO:0007669"/>
    <property type="project" value="UniProtKB-EC"/>
</dbReference>
<dbReference type="Gene3D" id="3.10.450.40">
    <property type="match status" value="2"/>
</dbReference>
<feature type="compositionally biased region" description="Polar residues" evidence="8">
    <location>
        <begin position="1649"/>
        <end position="1663"/>
    </location>
</feature>
<dbReference type="Gene3D" id="2.40.40.20">
    <property type="match status" value="1"/>
</dbReference>
<dbReference type="InterPro" id="IPR007080">
    <property type="entry name" value="RNA_pol_Rpb1_1"/>
</dbReference>
<dbReference type="EMBL" id="KZ305027">
    <property type="protein sequence ID" value="PIA52517.1"/>
    <property type="molecule type" value="Genomic_DNA"/>
</dbReference>
<sequence>MEGALLSPVVDGRITDIRFSIATDDEICTASISGCPINHPSQLTNPFLGLPLETGKCESCGTAEPGQCEGHFGYIELPIPIYHPCHVSELKMILRLVCLNCLRLKRGKNVGSDRSSAPCLFCPVSNKDIPRININEFKTTDGVVLLELEVTRRSTSHNCWNFLDRFGYRYGNDRTRILLPCEVQEILKRFPEETKKKLSGKGYLSQDGYILQKLPVPPNCLSIPEISDGVSIMSSDLSVSMLRKVLKQVEIIKSSRSGRPNFESHKVEVNDLQLTVAQYLRARGTAKDSRDIKMRAGASKLADDSATKAWHEKMRTFFISKGSGHSSRSVITGDAYKSVNEIGLPIEVAQKITFEEKVTECNKGYLQELVDKKLCLTYKDGASMYSLREGTKGHTFLRVGQVVHRRIMDGDVVFINRPPSTHKHSLQALSVYVHEDHTVKINPLICGPLDADFDGDCVHLFYPQSLAARAEVLGLFSVEQQLLSSHSGSLNLQLKNDALLSLKTMFKRFFLDKPTAQQLAMFISSNLPPSALLKADSVGSQWTILQILQATLPHHFDCSGERFLISQSEILKVDFNRDLVQSMFNELISSVYFEMGSKEALNVFNSLQPLLMENLFLEGYSICLKDFSIPKLILEDILGRIQEVSHLLHNLRSTYNELVELQVGSHLKNLKAPIVSFILKSSGLGNLIDSKSDSSVNKVVEQIGFLGLQLADRGKFYSRNLVEDMTSLFLHKYAVNGVEYPSEAFGLIKSSFFHGLNPYEDLVHSISSREVQVRSSRGLTEPGTLFKHLMNILRDVIICYDGTVRNVCSNSIIQFEYGVEAGMNFHRFYPAGEPVGALAATAISNPAYKAVLDSSSSSNVSWELMKEVLLCKANLKNDDTDRQVILYLNDCGCVKEHCKETAAYLVQKQLKKVSLRDISVNFLIEYQNQQTSPENPGTSLVGHIHIDKERLKELDRSMHEIFLKCQETAALFNKRKKSKPGISDFLKNICLSVSECCCSQQSYDSERSYVPCLQFSWRLDATGASLETVSQIMANTICPILLDTIIKGDRRVRAANIIWISPETTTWVKSFCGTQHGEIALELVLEKKFVKKHGDAWKLALDACLPVIHLIDMTRSIPYPIRQVQEILGISCAFDQAVQRLSMSIRMVNKGVLKEHLVLAASSITCTGSLIGFSKGGYKSLFRSLNVQIPFTEATMFTPRKCFERAAEKCHTDTLSGIVASCSWGKHVSVGSGTSFEILWNKKEMGLDHNGVEDIYNFLLLVSSTRESNTSCLGGDFDDLEFENRVAELRLSPEQNLDSSKPTFDDGELLCDFEQPQSTGKGFFNESNWGKATSVFKSGGSSDWNQHVDAENGWGASADKLPSSEPVDAWGKETRESDTNGWGATADKLPSSEPADAWGKETRESNTNGWGATADKLQTQLCLSERPSEKRPEAGWDTMESQDLPISEPDDAWKKQTNEPDANGWGATGDKLQAALSLSERPSEEGREACWNTIESQKLPLNEPIDAWGRQAKESVTNDWDENVDSQWNVCPESHSTKASGESLKSTCWNAMESQRRTPQTGILDGREHRAKAQLDKNEKNQDEQERELPTDTWGTIAEEAKNDSSWSQPEQVNQPTDSLDWNSSSDTKWTTKKQSQDEEDGKLPTDSLGWNSSSDTNWTTKKQSQDEEDRKVPWGSNMIREQGKGPSGPRKWASSNSGDWKLKKNYPAQSPGRLDNRNARQKLDQFTLEEQKILSVVEPIMASIKRIMHQSRYNDGDPLSSDDQSYILDNVLNYHPEKGVKIGPGVDYLMINKHNSFQGTRCFYIVSTDGCREDFSYRKCLENFVKEKYPEMAGSFIGKYWPQDRRSDNRTASGNFTATRQKLDQFTLEEQKIISDIEPIIMSLRKIMNRSSYNDDDRLSPEDQSFVLDNVLKYHPERALKIGLGVDYVTVSKHNSFQDSRCLYIVSIDGHREDFSYHKCLENFVKEKYPDLAESFIGKYWPPRNRGGHVQEQRAVSQV</sequence>
<dbReference type="SUPFAM" id="SSF64484">
    <property type="entry name" value="beta and beta-prime subunits of DNA dependent RNA-polymerase"/>
    <property type="match status" value="1"/>
</dbReference>
<feature type="compositionally biased region" description="Polar residues" evidence="8">
    <location>
        <begin position="1405"/>
        <end position="1422"/>
    </location>
</feature>
<dbReference type="GO" id="GO:0000428">
    <property type="term" value="C:DNA-directed RNA polymerase complex"/>
    <property type="evidence" value="ECO:0007669"/>
    <property type="project" value="UniProtKB-KW"/>
</dbReference>
<proteinExistence type="inferred from homology"/>
<dbReference type="InterPro" id="IPR007066">
    <property type="entry name" value="RNA_pol_Rpb1_3"/>
</dbReference>
<dbReference type="FunCoup" id="A0A2G5EAB3">
    <property type="interactions" value="1051"/>
</dbReference>
<keyword evidence="2 7" id="KW-0808">Transferase</keyword>
<comment type="function">
    <text evidence="7">DNA-dependent RNA polymerase catalyzes the transcription of DNA into RNA using the four ribonucleoside triphosphates as substrates.</text>
</comment>
<reference evidence="10 11" key="1">
    <citation type="submission" date="2017-09" db="EMBL/GenBank/DDBJ databases">
        <title>WGS assembly of Aquilegia coerulea Goldsmith.</title>
        <authorList>
            <person name="Hodges S."/>
            <person name="Kramer E."/>
            <person name="Nordborg M."/>
            <person name="Tomkins J."/>
            <person name="Borevitz J."/>
            <person name="Derieg N."/>
            <person name="Yan J."/>
            <person name="Mihaltcheva S."/>
            <person name="Hayes R.D."/>
            <person name="Rokhsar D."/>
        </authorList>
    </citation>
    <scope>NUCLEOTIDE SEQUENCE [LARGE SCALE GENOMIC DNA]</scope>
    <source>
        <strain evidence="11">cv. Goldsmith</strain>
    </source>
</reference>
<keyword evidence="5 7" id="KW-0804">Transcription</keyword>
<evidence type="ECO:0000313" key="11">
    <source>
        <dbReference type="Proteomes" id="UP000230069"/>
    </source>
</evidence>
<feature type="region of interest" description="Disordered" evidence="8">
    <location>
        <begin position="1340"/>
        <end position="1471"/>
    </location>
</feature>
<accession>A0A2G5EAB3</accession>
<dbReference type="Gene3D" id="6.20.50.80">
    <property type="match status" value="1"/>
</dbReference>
<evidence type="ECO:0000256" key="5">
    <source>
        <dbReference type="ARBA" id="ARBA00023163"/>
    </source>
</evidence>
<dbReference type="Gene3D" id="3.30.1490.180">
    <property type="entry name" value="RNA polymerase ii"/>
    <property type="match status" value="1"/>
</dbReference>
<evidence type="ECO:0000256" key="2">
    <source>
        <dbReference type="ARBA" id="ARBA00022679"/>
    </source>
</evidence>
<dbReference type="STRING" id="218851.A0A2G5EAB3"/>
<dbReference type="InterPro" id="IPR000722">
    <property type="entry name" value="RNA_pol_asu"/>
</dbReference>
<gene>
    <name evidence="10" type="ORF">AQUCO_01000412v1</name>
</gene>
<evidence type="ECO:0000256" key="4">
    <source>
        <dbReference type="ARBA" id="ARBA00022833"/>
    </source>
</evidence>
<evidence type="ECO:0000256" key="1">
    <source>
        <dbReference type="ARBA" id="ARBA00022478"/>
    </source>
</evidence>
<protein>
    <recommendedName>
        <fullName evidence="7">DNA-directed RNA polymerase subunit</fullName>
        <ecNumber evidence="7">2.7.7.6</ecNumber>
    </recommendedName>
</protein>
<feature type="region of interest" description="Disordered" evidence="8">
    <location>
        <begin position="1549"/>
        <end position="1718"/>
    </location>
</feature>
<comment type="similarity">
    <text evidence="7">Belongs to the RNA polymerase beta' chain family.</text>
</comment>
<evidence type="ECO:0000313" key="10">
    <source>
        <dbReference type="EMBL" id="PIA52517.1"/>
    </source>
</evidence>